<dbReference type="Gene3D" id="3.30.1480.10">
    <property type="entry name" value="NusA, N-terminal domain"/>
    <property type="match status" value="1"/>
</dbReference>
<dbReference type="SMART" id="SM00316">
    <property type="entry name" value="S1"/>
    <property type="match status" value="1"/>
</dbReference>
<dbReference type="GO" id="GO:0005829">
    <property type="term" value="C:cytosol"/>
    <property type="evidence" value="ECO:0007669"/>
    <property type="project" value="TreeGrafter"/>
</dbReference>
<protein>
    <recommendedName>
        <fullName evidence="8">S1 motif domain-containing protein</fullName>
    </recommendedName>
</protein>
<dbReference type="Gene3D" id="2.40.50.140">
    <property type="entry name" value="Nucleic acid-binding proteins"/>
    <property type="match status" value="1"/>
</dbReference>
<feature type="domain" description="S1 motif" evidence="8">
    <location>
        <begin position="137"/>
        <end position="202"/>
    </location>
</feature>
<dbReference type="InterPro" id="IPR009019">
    <property type="entry name" value="KH_sf_prok-type"/>
</dbReference>
<proteinExistence type="inferred from homology"/>
<dbReference type="FunFam" id="3.30.300.20:FF:000005">
    <property type="entry name" value="Transcription termination/antitermination protein NusA"/>
    <property type="match status" value="1"/>
</dbReference>
<dbReference type="InterPro" id="IPR036555">
    <property type="entry name" value="NusA_N_sf"/>
</dbReference>
<keyword evidence="6" id="KW-0804">Transcription</keyword>
<evidence type="ECO:0000259" key="8">
    <source>
        <dbReference type="PROSITE" id="PS50126"/>
    </source>
</evidence>
<sequence>MKSDFLIALTQLAAERNLPRDKVMSAIEAALVSAFKKDSVTEGHNISVRLDPGSGDIEVDIVKTVVDTVEDPLQELTREEARANYNPNANIGDVIKTQNIPNSAGRIAAQTAKQVVLQRLREAEREIVLAEYEGREGEIITVTIQRIEPNKIILDTGRTEAILPISQQVSSERYRQGSKMKVLLQAIDKESIRGPELIVSRADEILLRRLFEQEVPEIYNGAVEIVGIARESGSRSKVAVRAKQDGVDPVGSCVGLRGVRIQSIVNELQGEKIDILEWSRDSNRYIQNALSPSEVLRVDVNKDNNTAVAIVPNRHLSLAIGKEGQNARLAAKLCGWAVDIKSDMDVDLTTYEKKEEQPSPEIPEAQEATLTDEELYELVSSSLVKSNSVPEQDSSLDVEPQEVIAGGIETAVIEAEGISEILQTEAPNTEDKSEDALTPEEELLLLELEEEEKIQETQREETAADISELPEDIWSIHRSGAGSPQTGSIRFAEDIDELKSGVVGRRERRGGGRSQNKRRGQGNNKKRR</sequence>
<dbReference type="GO" id="GO:0003723">
    <property type="term" value="F:RNA binding"/>
    <property type="evidence" value="ECO:0007669"/>
    <property type="project" value="UniProtKB-KW"/>
</dbReference>
<feature type="region of interest" description="Disordered" evidence="7">
    <location>
        <begin position="452"/>
        <end position="528"/>
    </location>
</feature>
<dbReference type="PANTHER" id="PTHR22648:SF0">
    <property type="entry name" value="TRANSCRIPTION TERMINATION_ANTITERMINATION PROTEIN NUSA"/>
    <property type="match status" value="1"/>
</dbReference>
<dbReference type="NCBIfam" id="TIGR01953">
    <property type="entry name" value="NusA"/>
    <property type="match status" value="1"/>
</dbReference>
<dbReference type="GO" id="GO:0006353">
    <property type="term" value="P:DNA-templated transcription termination"/>
    <property type="evidence" value="ECO:0007669"/>
    <property type="project" value="UniProtKB-KW"/>
</dbReference>
<dbReference type="PROSITE" id="PS50126">
    <property type="entry name" value="S1"/>
    <property type="match status" value="1"/>
</dbReference>
<dbReference type="Gene3D" id="3.30.300.20">
    <property type="match status" value="2"/>
</dbReference>
<evidence type="ECO:0000256" key="6">
    <source>
        <dbReference type="ARBA" id="ARBA00023163"/>
    </source>
</evidence>
<dbReference type="SMART" id="SM00322">
    <property type="entry name" value="KH"/>
    <property type="match status" value="2"/>
</dbReference>
<dbReference type="InterPro" id="IPR003029">
    <property type="entry name" value="S1_domain"/>
</dbReference>
<dbReference type="InterPro" id="IPR013735">
    <property type="entry name" value="TF_NusA_N"/>
</dbReference>
<dbReference type="SUPFAM" id="SSF54814">
    <property type="entry name" value="Prokaryotic type KH domain (KH-domain type II)"/>
    <property type="match status" value="2"/>
</dbReference>
<dbReference type="InterPro" id="IPR012340">
    <property type="entry name" value="NA-bd_OB-fold"/>
</dbReference>
<dbReference type="PANTHER" id="PTHR22648">
    <property type="entry name" value="TRANSCRIPTION TERMINATION FACTOR NUSA"/>
    <property type="match status" value="1"/>
</dbReference>
<dbReference type="Pfam" id="PF08529">
    <property type="entry name" value="NusA_N"/>
    <property type="match status" value="1"/>
</dbReference>
<evidence type="ECO:0000256" key="7">
    <source>
        <dbReference type="SAM" id="MobiDB-lite"/>
    </source>
</evidence>
<dbReference type="CDD" id="cd04455">
    <property type="entry name" value="S1_NusA"/>
    <property type="match status" value="1"/>
</dbReference>
<keyword evidence="4" id="KW-0694">RNA-binding</keyword>
<keyword evidence="2" id="KW-0963">Cytoplasm</keyword>
<dbReference type="InterPro" id="IPR015946">
    <property type="entry name" value="KH_dom-like_a/b"/>
</dbReference>
<keyword evidence="1" id="KW-0806">Transcription termination</keyword>
<dbReference type="Pfam" id="PF13184">
    <property type="entry name" value="KH_NusA_1st"/>
    <property type="match status" value="1"/>
</dbReference>
<dbReference type="GO" id="GO:0031564">
    <property type="term" value="P:transcription antitermination"/>
    <property type="evidence" value="ECO:0007669"/>
    <property type="project" value="UniProtKB-KW"/>
</dbReference>
<keyword evidence="5" id="KW-0805">Transcription regulation</keyword>
<evidence type="ECO:0000313" key="9">
    <source>
        <dbReference type="EMBL" id="SVA05165.1"/>
    </source>
</evidence>
<organism evidence="9">
    <name type="scientific">marine metagenome</name>
    <dbReference type="NCBI Taxonomy" id="408172"/>
    <lineage>
        <taxon>unclassified sequences</taxon>
        <taxon>metagenomes</taxon>
        <taxon>ecological metagenomes</taxon>
    </lineage>
</organism>
<name>A0A381SMA1_9ZZZZ</name>
<dbReference type="SUPFAM" id="SSF50249">
    <property type="entry name" value="Nucleic acid-binding proteins"/>
    <property type="match status" value="1"/>
</dbReference>
<evidence type="ECO:0000256" key="5">
    <source>
        <dbReference type="ARBA" id="ARBA00023015"/>
    </source>
</evidence>
<dbReference type="InterPro" id="IPR010213">
    <property type="entry name" value="TF_NusA"/>
</dbReference>
<dbReference type="InterPro" id="IPR004087">
    <property type="entry name" value="KH_dom"/>
</dbReference>
<dbReference type="HAMAP" id="MF_00945_B">
    <property type="entry name" value="NusA_B"/>
    <property type="match status" value="1"/>
</dbReference>
<feature type="compositionally biased region" description="Basic residues" evidence="7">
    <location>
        <begin position="515"/>
        <end position="528"/>
    </location>
</feature>
<keyword evidence="3" id="KW-0889">Transcription antitermination</keyword>
<evidence type="ECO:0000256" key="2">
    <source>
        <dbReference type="ARBA" id="ARBA00022490"/>
    </source>
</evidence>
<dbReference type="Pfam" id="PF26594">
    <property type="entry name" value="KH_NusA_2nd"/>
    <property type="match status" value="1"/>
</dbReference>
<dbReference type="AlphaFoldDB" id="A0A381SMA1"/>
<reference evidence="9" key="1">
    <citation type="submission" date="2018-05" db="EMBL/GenBank/DDBJ databases">
        <authorList>
            <person name="Lanie J.A."/>
            <person name="Ng W.-L."/>
            <person name="Kazmierczak K.M."/>
            <person name="Andrzejewski T.M."/>
            <person name="Davidsen T.M."/>
            <person name="Wayne K.J."/>
            <person name="Tettelin H."/>
            <person name="Glass J.I."/>
            <person name="Rusch D."/>
            <person name="Podicherti R."/>
            <person name="Tsui H.-C.T."/>
            <person name="Winkler M.E."/>
        </authorList>
    </citation>
    <scope>NUCLEOTIDE SEQUENCE</scope>
</reference>
<dbReference type="FunFam" id="3.30.300.20:FF:000002">
    <property type="entry name" value="Transcription termination/antitermination protein NusA"/>
    <property type="match status" value="1"/>
</dbReference>
<dbReference type="GO" id="GO:0003700">
    <property type="term" value="F:DNA-binding transcription factor activity"/>
    <property type="evidence" value="ECO:0007669"/>
    <property type="project" value="InterPro"/>
</dbReference>
<evidence type="ECO:0000256" key="1">
    <source>
        <dbReference type="ARBA" id="ARBA00022472"/>
    </source>
</evidence>
<dbReference type="InterPro" id="IPR030842">
    <property type="entry name" value="TF_NusA_bacterial"/>
</dbReference>
<evidence type="ECO:0000256" key="3">
    <source>
        <dbReference type="ARBA" id="ARBA00022814"/>
    </source>
</evidence>
<dbReference type="CDD" id="cd22529">
    <property type="entry name" value="KH-II_NusA_rpt2"/>
    <property type="match status" value="1"/>
</dbReference>
<dbReference type="SUPFAM" id="SSF69705">
    <property type="entry name" value="Transcription factor NusA, N-terminal domain"/>
    <property type="match status" value="1"/>
</dbReference>
<dbReference type="CDD" id="cd02134">
    <property type="entry name" value="KH-II_NusA_rpt1"/>
    <property type="match status" value="1"/>
</dbReference>
<dbReference type="InterPro" id="IPR058582">
    <property type="entry name" value="KH_NusA_2nd"/>
</dbReference>
<dbReference type="EMBL" id="UINC01003307">
    <property type="protein sequence ID" value="SVA05165.1"/>
    <property type="molecule type" value="Genomic_DNA"/>
</dbReference>
<dbReference type="InterPro" id="IPR025249">
    <property type="entry name" value="TF_NusA_KH_1st"/>
</dbReference>
<accession>A0A381SMA1</accession>
<gene>
    <name evidence="9" type="ORF">METZ01_LOCUS58019</name>
</gene>
<evidence type="ECO:0000256" key="4">
    <source>
        <dbReference type="ARBA" id="ARBA00022884"/>
    </source>
</evidence>